<dbReference type="InterPro" id="IPR038277">
    <property type="entry name" value="UreF_sf"/>
</dbReference>
<dbReference type="HAMAP" id="MF_01385">
    <property type="entry name" value="UreF"/>
    <property type="match status" value="1"/>
</dbReference>
<reference evidence="4" key="1">
    <citation type="submission" date="2022-10" db="EMBL/GenBank/DDBJ databases">
        <title>Candidatus Kirkpatrella diaphorinas gen. nov., sp. nov., an uncultured endosymbiont identified in a population of Diaphorina citri from Hawaii.</title>
        <authorList>
            <person name="Henry E.M."/>
            <person name="Carlson C.R."/>
            <person name="Kuo Y.-W."/>
        </authorList>
    </citation>
    <scope>NUCLEOTIDE SEQUENCE</scope>
    <source>
        <strain evidence="4">CADCRV1</strain>
    </source>
</reference>
<evidence type="ECO:0000256" key="2">
    <source>
        <dbReference type="ARBA" id="ARBA00023186"/>
    </source>
</evidence>
<evidence type="ECO:0000313" key="4">
    <source>
        <dbReference type="EMBL" id="UYH51429.1"/>
    </source>
</evidence>
<evidence type="ECO:0000313" key="5">
    <source>
        <dbReference type="Proteomes" id="UP001163831"/>
    </source>
</evidence>
<dbReference type="RefSeq" id="WP_319807023.1">
    <property type="nucleotide sequence ID" value="NZ_CP107052.1"/>
</dbReference>
<sequence length="258" mass="28818">MLFPAPRTIITITLPDDTLRPLNRDQTVKEQQELNSTRLLRLLNWVSPALPIGSFAYSHGTEWAVENGDIRDAETLTLWVRDLLCHGSFRVDLAAVLTAWRAEDDDAARSAAAHTLAHASSRERWEETLQQGKAFIRAVENWPAIDAPQTETRRLSPPRQCPLPVAFGLTCRQHGFDEHITQLAYAHCAVSAVISACMRLIPLGQTESLRVLAALEGEIVRMIARMQNVSLDQVGSICFASDLAAMLHETQKTRLFRT</sequence>
<proteinExistence type="inferred from homology"/>
<dbReference type="Pfam" id="PF01730">
    <property type="entry name" value="UreF"/>
    <property type="match status" value="1"/>
</dbReference>
<evidence type="ECO:0000256" key="3">
    <source>
        <dbReference type="HAMAP-Rule" id="MF_01385"/>
    </source>
</evidence>
<dbReference type="PIRSF" id="PIRSF009467">
    <property type="entry name" value="Ureas_acces_UreF"/>
    <property type="match status" value="1"/>
</dbReference>
<keyword evidence="2 3" id="KW-0143">Chaperone</keyword>
<keyword evidence="3" id="KW-0963">Cytoplasm</keyword>
<protein>
    <recommendedName>
        <fullName evidence="3">Urease accessory protein UreF</fullName>
    </recommendedName>
</protein>
<keyword evidence="5" id="KW-1185">Reference proteome</keyword>
<evidence type="ECO:0000256" key="1">
    <source>
        <dbReference type="ARBA" id="ARBA00022988"/>
    </source>
</evidence>
<name>A0ABY6GJC9_9PROT</name>
<comment type="subcellular location">
    <subcellularLocation>
        <location evidence="3">Cytoplasm</location>
    </subcellularLocation>
</comment>
<gene>
    <name evidence="3" type="primary">ureF</name>
    <name evidence="4" type="ORF">N5W20_00665</name>
</gene>
<dbReference type="EMBL" id="CP107052">
    <property type="protein sequence ID" value="UYH51429.1"/>
    <property type="molecule type" value="Genomic_DNA"/>
</dbReference>
<keyword evidence="1 3" id="KW-0996">Nickel insertion</keyword>
<comment type="function">
    <text evidence="3">Required for maturation of urease via the functional incorporation of the urease nickel metallocenter.</text>
</comment>
<comment type="similarity">
    <text evidence="3">Belongs to the UreF family.</text>
</comment>
<dbReference type="InterPro" id="IPR002639">
    <property type="entry name" value="UreF"/>
</dbReference>
<dbReference type="PANTHER" id="PTHR33620:SF1">
    <property type="entry name" value="UREASE ACCESSORY PROTEIN F"/>
    <property type="match status" value="1"/>
</dbReference>
<dbReference type="PANTHER" id="PTHR33620">
    <property type="entry name" value="UREASE ACCESSORY PROTEIN F"/>
    <property type="match status" value="1"/>
</dbReference>
<accession>A0ABY6GJC9</accession>
<dbReference type="Gene3D" id="1.10.4190.10">
    <property type="entry name" value="Urease accessory protein UreF"/>
    <property type="match status" value="1"/>
</dbReference>
<organism evidence="4 5">
    <name type="scientific">Candidatus Kirkpatrickella diaphorinae</name>
    <dbReference type="NCBI Taxonomy" id="2984322"/>
    <lineage>
        <taxon>Bacteria</taxon>
        <taxon>Pseudomonadati</taxon>
        <taxon>Pseudomonadota</taxon>
        <taxon>Alphaproteobacteria</taxon>
        <taxon>Acetobacterales</taxon>
        <taxon>Acetobacteraceae</taxon>
        <taxon>Candidatus Kirkpatrickella</taxon>
    </lineage>
</organism>
<dbReference type="Proteomes" id="UP001163831">
    <property type="component" value="Chromosome"/>
</dbReference>
<comment type="subunit">
    <text evidence="3">UreD, UreF and UreG form a complex that acts as a GTP-hydrolysis-dependent molecular chaperone, activating the urease apoprotein by helping to assemble the nickel containing metallocenter of UreC. The UreE protein probably delivers the nickel.</text>
</comment>